<feature type="transmembrane region" description="Helical" evidence="7">
    <location>
        <begin position="203"/>
        <end position="226"/>
    </location>
</feature>
<dbReference type="CDD" id="cd17329">
    <property type="entry name" value="MFS_MdtH_MDR_like"/>
    <property type="match status" value="1"/>
</dbReference>
<name>A0A918ARH6_9PSEU</name>
<dbReference type="Pfam" id="PF07690">
    <property type="entry name" value="MFS_1"/>
    <property type="match status" value="1"/>
</dbReference>
<evidence type="ECO:0000256" key="4">
    <source>
        <dbReference type="ARBA" id="ARBA00022692"/>
    </source>
</evidence>
<keyword evidence="4 7" id="KW-0812">Transmembrane</keyword>
<keyword evidence="6 7" id="KW-0472">Membrane</keyword>
<evidence type="ECO:0000259" key="8">
    <source>
        <dbReference type="PROSITE" id="PS50850"/>
    </source>
</evidence>
<comment type="subcellular location">
    <subcellularLocation>
        <location evidence="1">Cell membrane</location>
        <topology evidence="1">Multi-pass membrane protein</topology>
    </subcellularLocation>
</comment>
<feature type="transmembrane region" description="Helical" evidence="7">
    <location>
        <begin position="40"/>
        <end position="57"/>
    </location>
</feature>
<feature type="transmembrane region" description="Helical" evidence="7">
    <location>
        <begin position="337"/>
        <end position="360"/>
    </location>
</feature>
<keyword evidence="5 7" id="KW-1133">Transmembrane helix</keyword>
<keyword evidence="3" id="KW-1003">Cell membrane</keyword>
<dbReference type="PROSITE" id="PS50850">
    <property type="entry name" value="MFS"/>
    <property type="match status" value="1"/>
</dbReference>
<feature type="transmembrane region" description="Helical" evidence="7">
    <location>
        <begin position="277"/>
        <end position="296"/>
    </location>
</feature>
<proteinExistence type="predicted"/>
<dbReference type="RefSeq" id="WP_229796157.1">
    <property type="nucleotide sequence ID" value="NZ_BMRG01000015.1"/>
</dbReference>
<feature type="transmembrane region" description="Helical" evidence="7">
    <location>
        <begin position="302"/>
        <end position="325"/>
    </location>
</feature>
<keyword evidence="2" id="KW-0813">Transport</keyword>
<sequence>MTTTAVGATGLVRLLVVTQFAFNVGFYAVLPHLATHLSDQLGLAGWLVGLVLGLRTFSQQGLFVIGGALTDRFGPRPAVLVGCALRIAGFTWLAFARDAWPVLAAVVLIGFAAALFSPAVETEIARQAVDRERRTGEPRTRLLGLFHAAGQAGALLGPVLGVLALGSGFPAACLAGAGVFALVLLGHWRLMPRTAATTGHPRLVTALGGIARHRAFLLLCLAYGSYLVLYNQMYLALPAEVGDPAALGWLFALSSGLVVLGQVPVSRWSARVLSAGAALRAGLVLVAAGCVATALLPGDGPLPAAVFVVLLTAGQMLAVPAARALVPDFAGDRGLGLHTGALSSLSGVLVLVASAPLGALVDLGGATPWLVLAAIPLLGALCVPPTRREPPG</sequence>
<dbReference type="Gene3D" id="1.20.1250.20">
    <property type="entry name" value="MFS general substrate transporter like domains"/>
    <property type="match status" value="2"/>
</dbReference>
<evidence type="ECO:0000256" key="3">
    <source>
        <dbReference type="ARBA" id="ARBA00022475"/>
    </source>
</evidence>
<feature type="transmembrane region" description="Helical" evidence="7">
    <location>
        <begin position="366"/>
        <end position="383"/>
    </location>
</feature>
<accession>A0A918ARH6</accession>
<dbReference type="GO" id="GO:0022857">
    <property type="term" value="F:transmembrane transporter activity"/>
    <property type="evidence" value="ECO:0007669"/>
    <property type="project" value="InterPro"/>
</dbReference>
<dbReference type="InterPro" id="IPR011701">
    <property type="entry name" value="MFS"/>
</dbReference>
<dbReference type="SUPFAM" id="SSF103473">
    <property type="entry name" value="MFS general substrate transporter"/>
    <property type="match status" value="1"/>
</dbReference>
<protein>
    <submittedName>
        <fullName evidence="9">MFS transporter</fullName>
    </submittedName>
</protein>
<gene>
    <name evidence="9" type="ORF">GCM10010185_56260</name>
</gene>
<evidence type="ECO:0000313" key="9">
    <source>
        <dbReference type="EMBL" id="GGP75352.1"/>
    </source>
</evidence>
<feature type="transmembrane region" description="Helical" evidence="7">
    <location>
        <begin position="169"/>
        <end position="191"/>
    </location>
</feature>
<dbReference type="Proteomes" id="UP000639606">
    <property type="component" value="Unassembled WGS sequence"/>
</dbReference>
<dbReference type="InterPro" id="IPR036259">
    <property type="entry name" value="MFS_trans_sf"/>
</dbReference>
<feature type="transmembrane region" description="Helical" evidence="7">
    <location>
        <begin position="246"/>
        <end position="265"/>
    </location>
</feature>
<evidence type="ECO:0000256" key="6">
    <source>
        <dbReference type="ARBA" id="ARBA00023136"/>
    </source>
</evidence>
<keyword evidence="10" id="KW-1185">Reference proteome</keyword>
<feature type="transmembrane region" description="Helical" evidence="7">
    <location>
        <begin position="78"/>
        <end position="96"/>
    </location>
</feature>
<dbReference type="PANTHER" id="PTHR23517:SF2">
    <property type="entry name" value="MULTIDRUG RESISTANCE PROTEIN MDTH"/>
    <property type="match status" value="1"/>
</dbReference>
<dbReference type="PANTHER" id="PTHR23517">
    <property type="entry name" value="RESISTANCE PROTEIN MDTM, PUTATIVE-RELATED-RELATED"/>
    <property type="match status" value="1"/>
</dbReference>
<dbReference type="AlphaFoldDB" id="A0A918ARH6"/>
<dbReference type="InterPro" id="IPR050171">
    <property type="entry name" value="MFS_Transporters"/>
</dbReference>
<feature type="transmembrane region" description="Helical" evidence="7">
    <location>
        <begin position="142"/>
        <end position="163"/>
    </location>
</feature>
<feature type="domain" description="Major facilitator superfamily (MFS) profile" evidence="8">
    <location>
        <begin position="11"/>
        <end position="391"/>
    </location>
</feature>
<evidence type="ECO:0000313" key="10">
    <source>
        <dbReference type="Proteomes" id="UP000639606"/>
    </source>
</evidence>
<dbReference type="EMBL" id="BMRG01000015">
    <property type="protein sequence ID" value="GGP75352.1"/>
    <property type="molecule type" value="Genomic_DNA"/>
</dbReference>
<dbReference type="InterPro" id="IPR020846">
    <property type="entry name" value="MFS_dom"/>
</dbReference>
<evidence type="ECO:0000256" key="1">
    <source>
        <dbReference type="ARBA" id="ARBA00004651"/>
    </source>
</evidence>
<reference evidence="9" key="2">
    <citation type="submission" date="2020-09" db="EMBL/GenBank/DDBJ databases">
        <authorList>
            <person name="Sun Q."/>
            <person name="Ohkuma M."/>
        </authorList>
    </citation>
    <scope>NUCLEOTIDE SEQUENCE</scope>
    <source>
        <strain evidence="9">JCM 3313</strain>
    </source>
</reference>
<evidence type="ECO:0000256" key="2">
    <source>
        <dbReference type="ARBA" id="ARBA00022448"/>
    </source>
</evidence>
<comment type="caution">
    <text evidence="9">The sequence shown here is derived from an EMBL/GenBank/DDBJ whole genome shotgun (WGS) entry which is preliminary data.</text>
</comment>
<organism evidence="9 10">
    <name type="scientific">Saccharothrix coeruleofusca</name>
    <dbReference type="NCBI Taxonomy" id="33919"/>
    <lineage>
        <taxon>Bacteria</taxon>
        <taxon>Bacillati</taxon>
        <taxon>Actinomycetota</taxon>
        <taxon>Actinomycetes</taxon>
        <taxon>Pseudonocardiales</taxon>
        <taxon>Pseudonocardiaceae</taxon>
        <taxon>Saccharothrix</taxon>
    </lineage>
</organism>
<evidence type="ECO:0000256" key="5">
    <source>
        <dbReference type="ARBA" id="ARBA00022989"/>
    </source>
</evidence>
<reference evidence="9" key="1">
    <citation type="journal article" date="2014" name="Int. J. Syst. Evol. Microbiol.">
        <title>Complete genome sequence of Corynebacterium casei LMG S-19264T (=DSM 44701T), isolated from a smear-ripened cheese.</title>
        <authorList>
            <consortium name="US DOE Joint Genome Institute (JGI-PGF)"/>
            <person name="Walter F."/>
            <person name="Albersmeier A."/>
            <person name="Kalinowski J."/>
            <person name="Ruckert C."/>
        </authorList>
    </citation>
    <scope>NUCLEOTIDE SEQUENCE</scope>
    <source>
        <strain evidence="9">JCM 3313</strain>
    </source>
</reference>
<feature type="transmembrane region" description="Helical" evidence="7">
    <location>
        <begin position="102"/>
        <end position="121"/>
    </location>
</feature>
<evidence type="ECO:0000256" key="7">
    <source>
        <dbReference type="SAM" id="Phobius"/>
    </source>
</evidence>
<dbReference type="GO" id="GO:0005886">
    <property type="term" value="C:plasma membrane"/>
    <property type="evidence" value="ECO:0007669"/>
    <property type="project" value="UniProtKB-SubCell"/>
</dbReference>
<feature type="transmembrane region" description="Helical" evidence="7">
    <location>
        <begin position="12"/>
        <end position="34"/>
    </location>
</feature>